<dbReference type="AlphaFoldDB" id="G7GND5"/>
<dbReference type="Proteomes" id="UP000006023">
    <property type="component" value="Unassembled WGS sequence"/>
</dbReference>
<sequence length="105" mass="10888">MGMEADMFGDGGDHLAPPGSPADHLWMSQGEDVWDLGPADLDTDADGIADSLTRTGPDGMAVYTDSDADGRVDLITEIGADGSYSAQRLDTGTGTWLPTDSGRLA</sequence>
<evidence type="ECO:0000313" key="4">
    <source>
        <dbReference type="Proteomes" id="UP000006023"/>
    </source>
</evidence>
<comment type="caution">
    <text evidence="3">The sequence shown here is derived from an EMBL/GenBank/DDBJ whole genome shotgun (WGS) entry which is preliminary data.</text>
</comment>
<feature type="domain" description="DUF6802" evidence="2">
    <location>
        <begin position="39"/>
        <end position="104"/>
    </location>
</feature>
<keyword evidence="4" id="KW-1185">Reference proteome</keyword>
<proteinExistence type="predicted"/>
<evidence type="ECO:0000259" key="2">
    <source>
        <dbReference type="Pfam" id="PF20615"/>
    </source>
</evidence>
<feature type="region of interest" description="Disordered" evidence="1">
    <location>
        <begin position="1"/>
        <end position="57"/>
    </location>
</feature>
<evidence type="ECO:0000256" key="1">
    <source>
        <dbReference type="SAM" id="MobiDB-lite"/>
    </source>
</evidence>
<dbReference type="EMBL" id="BAED01000026">
    <property type="protein sequence ID" value="GAB05110.1"/>
    <property type="molecule type" value="Genomic_DNA"/>
</dbReference>
<name>G7GND5_9ACTN</name>
<dbReference type="Pfam" id="PF20615">
    <property type="entry name" value="DUF6802"/>
    <property type="match status" value="1"/>
</dbReference>
<evidence type="ECO:0000313" key="3">
    <source>
        <dbReference type="EMBL" id="GAB05110.1"/>
    </source>
</evidence>
<reference evidence="3 4" key="1">
    <citation type="submission" date="2011-11" db="EMBL/GenBank/DDBJ databases">
        <title>Whole genome shotgun sequence of Gordonia amarae NBRC 15530.</title>
        <authorList>
            <person name="Takarada H."/>
            <person name="Hosoyama A."/>
            <person name="Tsuchikane K."/>
            <person name="Katsumata H."/>
            <person name="Yamazaki S."/>
            <person name="Fujita N."/>
        </authorList>
    </citation>
    <scope>NUCLEOTIDE SEQUENCE [LARGE SCALE GENOMIC DNA]</scope>
    <source>
        <strain evidence="3 4">NBRC 15530</strain>
    </source>
</reference>
<dbReference type="InterPro" id="IPR046543">
    <property type="entry name" value="DUF6802"/>
</dbReference>
<organism evidence="3 4">
    <name type="scientific">Gordonia amarae NBRC 15530</name>
    <dbReference type="NCBI Taxonomy" id="1075090"/>
    <lineage>
        <taxon>Bacteria</taxon>
        <taxon>Bacillati</taxon>
        <taxon>Actinomycetota</taxon>
        <taxon>Actinomycetes</taxon>
        <taxon>Mycobacteriales</taxon>
        <taxon>Gordoniaceae</taxon>
        <taxon>Gordonia</taxon>
    </lineage>
</organism>
<accession>G7GND5</accession>
<dbReference type="STRING" id="1075090.GOAMR_26_00840"/>
<dbReference type="eggNOG" id="ENOG5030D0V">
    <property type="taxonomic scope" value="Bacteria"/>
</dbReference>
<gene>
    <name evidence="3" type="ORF">GOAMR_26_00840</name>
</gene>
<protein>
    <recommendedName>
        <fullName evidence="2">DUF6802 domain-containing protein</fullName>
    </recommendedName>
</protein>